<keyword evidence="3 7" id="KW-0227">DNA damage</keyword>
<dbReference type="NCBIfam" id="TIGR00587">
    <property type="entry name" value="nfo"/>
    <property type="match status" value="1"/>
</dbReference>
<protein>
    <recommendedName>
        <fullName evidence="7">Probable endonuclease 4</fullName>
        <ecNumber evidence="7">3.1.21.2</ecNumber>
    </recommendedName>
    <alternativeName>
        <fullName evidence="7">Endodeoxyribonuclease IV</fullName>
    </alternativeName>
    <alternativeName>
        <fullName evidence="7">Endonuclease IV</fullName>
    </alternativeName>
</protein>
<dbReference type="GO" id="GO:0008833">
    <property type="term" value="F:deoxyribonuclease IV (phage-T4-induced) activity"/>
    <property type="evidence" value="ECO:0007669"/>
    <property type="project" value="UniProtKB-UniRule"/>
</dbReference>
<dbReference type="InterPro" id="IPR001719">
    <property type="entry name" value="AP_endonuc_2"/>
</dbReference>
<dbReference type="STRING" id="216938.SHELI_v1c05710"/>
<dbReference type="EC" id="3.1.21.2" evidence="7"/>
<dbReference type="PANTHER" id="PTHR21445">
    <property type="entry name" value="ENDONUCLEASE IV ENDODEOXYRIBONUCLEASE IV"/>
    <property type="match status" value="1"/>
</dbReference>
<dbReference type="Gene3D" id="3.20.20.150">
    <property type="entry name" value="Divalent-metal-dependent TIM barrel enzymes"/>
    <property type="match status" value="1"/>
</dbReference>
<comment type="function">
    <text evidence="7">Endonuclease IV plays a role in DNA repair. It cleaves phosphodiester bonds at apurinic or apyrimidinic (AP) sites, generating a 3'-hydroxyl group and a 5'-terminal sugar phosphate.</text>
</comment>
<dbReference type="OrthoDB" id="9805666at2"/>
<keyword evidence="5 7" id="KW-0862">Zinc</keyword>
<name>A0A1B3SKQ1_9MOLU</name>
<feature type="binding site" evidence="7">
    <location>
        <position position="75"/>
    </location>
    <ligand>
        <name>Zn(2+)</name>
        <dbReference type="ChEBI" id="CHEBI:29105"/>
        <label>1</label>
    </ligand>
</feature>
<comment type="cofactor">
    <cofactor evidence="7">
        <name>Zn(2+)</name>
        <dbReference type="ChEBI" id="CHEBI:29105"/>
    </cofactor>
    <text evidence="7">Binds 3 Zn(2+) ions.</text>
</comment>
<dbReference type="CDD" id="cd00019">
    <property type="entry name" value="AP2Ec"/>
    <property type="match status" value="1"/>
</dbReference>
<dbReference type="GO" id="GO:0003906">
    <property type="term" value="F:DNA-(apurinic or apyrimidinic site) endonuclease activity"/>
    <property type="evidence" value="ECO:0007669"/>
    <property type="project" value="TreeGrafter"/>
</dbReference>
<dbReference type="InterPro" id="IPR036237">
    <property type="entry name" value="Xyl_isomerase-like_sf"/>
</dbReference>
<keyword evidence="10" id="KW-1185">Reference proteome</keyword>
<dbReference type="InterPro" id="IPR013022">
    <property type="entry name" value="Xyl_isomerase-like_TIM-brl"/>
</dbReference>
<gene>
    <name evidence="7 9" type="primary">nfo</name>
    <name evidence="9" type="ORF">SHELI_v1c05710</name>
</gene>
<dbReference type="PROSITE" id="PS51432">
    <property type="entry name" value="AP_NUCLEASE_F2_4"/>
    <property type="match status" value="1"/>
</dbReference>
<proteinExistence type="inferred from homology"/>
<feature type="binding site" evidence="7">
    <location>
        <position position="267"/>
    </location>
    <ligand>
        <name>Zn(2+)</name>
        <dbReference type="ChEBI" id="CHEBI:29105"/>
        <label>2</label>
    </ligand>
</feature>
<dbReference type="KEGG" id="shj:SHELI_v1c05710"/>
<comment type="catalytic activity">
    <reaction evidence="7">
        <text>Endonucleolytic cleavage to 5'-phosphooligonucleotide end-products.</text>
        <dbReference type="EC" id="3.1.21.2"/>
    </reaction>
</comment>
<keyword evidence="4 7" id="KW-0378">Hydrolase</keyword>
<evidence type="ECO:0000313" key="10">
    <source>
        <dbReference type="Proteomes" id="UP000094378"/>
    </source>
</evidence>
<feature type="binding site" evidence="7">
    <location>
        <position position="116"/>
    </location>
    <ligand>
        <name>Zn(2+)</name>
        <dbReference type="ChEBI" id="CHEBI:29105"/>
        <label>1</label>
    </ligand>
</feature>
<feature type="binding site" evidence="7">
    <location>
        <position position="222"/>
    </location>
    <ligand>
        <name>Zn(2+)</name>
        <dbReference type="ChEBI" id="CHEBI:29105"/>
        <label>2</label>
    </ligand>
</feature>
<keyword evidence="6 7" id="KW-0234">DNA repair</keyword>
<feature type="binding site" evidence="7">
    <location>
        <position position="153"/>
    </location>
    <ligand>
        <name>Zn(2+)</name>
        <dbReference type="ChEBI" id="CHEBI:29105"/>
        <label>2</label>
    </ligand>
</feature>
<keyword evidence="7 9" id="KW-0255">Endonuclease</keyword>
<dbReference type="PANTHER" id="PTHR21445:SF0">
    <property type="entry name" value="APURINIC-APYRIMIDINIC ENDONUCLEASE"/>
    <property type="match status" value="1"/>
</dbReference>
<feature type="binding site" evidence="7">
    <location>
        <position position="153"/>
    </location>
    <ligand>
        <name>Zn(2+)</name>
        <dbReference type="ChEBI" id="CHEBI:29105"/>
        <label>1</label>
    </ligand>
</feature>
<evidence type="ECO:0000256" key="1">
    <source>
        <dbReference type="ARBA" id="ARBA00005340"/>
    </source>
</evidence>
<reference evidence="9 10" key="1">
    <citation type="submission" date="2016-08" db="EMBL/GenBank/DDBJ databases">
        <title>Complete genome sequence of Spiroplasma helicoides TABS-2 (DSM 22551).</title>
        <authorList>
            <person name="Shen W.-Y."/>
            <person name="Lo W.-S."/>
            <person name="Lai Y.-C."/>
            <person name="Kuo C.-H."/>
        </authorList>
    </citation>
    <scope>NUCLEOTIDE SEQUENCE [LARGE SCALE GENOMIC DNA]</scope>
    <source>
        <strain evidence="9 10">TABS-2</strain>
    </source>
</reference>
<dbReference type="GO" id="GO:0008081">
    <property type="term" value="F:phosphoric diester hydrolase activity"/>
    <property type="evidence" value="ECO:0007669"/>
    <property type="project" value="TreeGrafter"/>
</dbReference>
<dbReference type="AlphaFoldDB" id="A0A1B3SKQ1"/>
<evidence type="ECO:0000256" key="5">
    <source>
        <dbReference type="ARBA" id="ARBA00022833"/>
    </source>
</evidence>
<evidence type="ECO:0000256" key="2">
    <source>
        <dbReference type="ARBA" id="ARBA00022723"/>
    </source>
</evidence>
<evidence type="ECO:0000256" key="4">
    <source>
        <dbReference type="ARBA" id="ARBA00022801"/>
    </source>
</evidence>
<accession>A0A1B3SKQ1</accession>
<sequence length="301" mass="33992">MNKKILLGSHVGMNAKGKYLIGSALESIENGANTLMFFTGAPQNTIRTATEKLNIQKFQRILKENDIDINKILCHGPYTINLANTIKKETYELGVRLLKEELIRLEEIGVNLVVLHPGASVGGDKTKSLLSVAKGINQVYKELPNSSVKIALETMSGKGTEVCVTFEEIKLVLENIDRKEMVGVCFDTCHMHDAGYDIKNNFNKVVEEFDKVVGLDKLWAIHLNDSKNQIGAHKDRHQNIGYGYIGFKTLCEIVHNPIFSEIPIILETPWINGEICPYKKEIEMLRNKKFEDNFKLEIIFD</sequence>
<feature type="binding site" evidence="7">
    <location>
        <position position="187"/>
    </location>
    <ligand>
        <name>Zn(2+)</name>
        <dbReference type="ChEBI" id="CHEBI:29105"/>
        <label>2</label>
    </ligand>
</feature>
<dbReference type="PATRIC" id="fig|216938.3.peg.583"/>
<dbReference type="PROSITE" id="PS00730">
    <property type="entry name" value="AP_NUCLEASE_F2_2"/>
    <property type="match status" value="1"/>
</dbReference>
<feature type="binding site" evidence="7">
    <location>
        <position position="235"/>
    </location>
    <ligand>
        <name>Zn(2+)</name>
        <dbReference type="ChEBI" id="CHEBI:29105"/>
        <label>3</label>
    </ligand>
</feature>
<dbReference type="GO" id="GO:0006284">
    <property type="term" value="P:base-excision repair"/>
    <property type="evidence" value="ECO:0007669"/>
    <property type="project" value="TreeGrafter"/>
</dbReference>
<dbReference type="EMBL" id="CP017015">
    <property type="protein sequence ID" value="AOG60522.1"/>
    <property type="molecule type" value="Genomic_DNA"/>
</dbReference>
<evidence type="ECO:0000313" key="9">
    <source>
        <dbReference type="EMBL" id="AOG60522.1"/>
    </source>
</evidence>
<evidence type="ECO:0000259" key="8">
    <source>
        <dbReference type="Pfam" id="PF01261"/>
    </source>
</evidence>
<dbReference type="SUPFAM" id="SSF51658">
    <property type="entry name" value="Xylose isomerase-like"/>
    <property type="match status" value="1"/>
</dbReference>
<dbReference type="GO" id="GO:0008270">
    <property type="term" value="F:zinc ion binding"/>
    <property type="evidence" value="ECO:0007669"/>
    <property type="project" value="UniProtKB-UniRule"/>
</dbReference>
<evidence type="ECO:0000256" key="6">
    <source>
        <dbReference type="ARBA" id="ARBA00023204"/>
    </source>
</evidence>
<feature type="domain" description="Xylose isomerase-like TIM barrel" evidence="8">
    <location>
        <begin position="29"/>
        <end position="287"/>
    </location>
</feature>
<dbReference type="RefSeq" id="WP_069116531.1">
    <property type="nucleotide sequence ID" value="NZ_CP017015.1"/>
</dbReference>
<dbReference type="HAMAP" id="MF_00152">
    <property type="entry name" value="Nfo"/>
    <property type="match status" value="1"/>
</dbReference>
<comment type="similarity">
    <text evidence="1 7">Belongs to the AP endonuclease 2 family.</text>
</comment>
<dbReference type="Proteomes" id="UP000094378">
    <property type="component" value="Chromosome"/>
</dbReference>
<dbReference type="InterPro" id="IPR018246">
    <property type="entry name" value="AP_endonuc_F2_Zn_BS"/>
</dbReference>
<keyword evidence="7" id="KW-0540">Nuclease</keyword>
<dbReference type="FunFam" id="3.20.20.150:FF:000001">
    <property type="entry name" value="Probable endonuclease 4"/>
    <property type="match status" value="1"/>
</dbReference>
<dbReference type="PROSITE" id="PS00731">
    <property type="entry name" value="AP_NUCLEASE_F2_3"/>
    <property type="match status" value="1"/>
</dbReference>
<dbReference type="SMART" id="SM00518">
    <property type="entry name" value="AP2Ec"/>
    <property type="match status" value="1"/>
</dbReference>
<dbReference type="Pfam" id="PF01261">
    <property type="entry name" value="AP_endonuc_2"/>
    <property type="match status" value="1"/>
</dbReference>
<organism evidence="9 10">
    <name type="scientific">Spiroplasma helicoides</name>
    <dbReference type="NCBI Taxonomy" id="216938"/>
    <lineage>
        <taxon>Bacteria</taxon>
        <taxon>Bacillati</taxon>
        <taxon>Mycoplasmatota</taxon>
        <taxon>Mollicutes</taxon>
        <taxon>Entomoplasmatales</taxon>
        <taxon>Spiroplasmataceae</taxon>
        <taxon>Spiroplasma</taxon>
    </lineage>
</organism>
<dbReference type="GO" id="GO:0003677">
    <property type="term" value="F:DNA binding"/>
    <property type="evidence" value="ECO:0007669"/>
    <property type="project" value="InterPro"/>
</dbReference>
<evidence type="ECO:0000256" key="3">
    <source>
        <dbReference type="ARBA" id="ARBA00022763"/>
    </source>
</evidence>
<feature type="binding site" evidence="7">
    <location>
        <position position="237"/>
    </location>
    <ligand>
        <name>Zn(2+)</name>
        <dbReference type="ChEBI" id="CHEBI:29105"/>
        <label>3</label>
    </ligand>
</feature>
<dbReference type="NCBIfam" id="NF002196">
    <property type="entry name" value="PRK01060.1-1"/>
    <property type="match status" value="1"/>
</dbReference>
<evidence type="ECO:0000256" key="7">
    <source>
        <dbReference type="HAMAP-Rule" id="MF_00152"/>
    </source>
</evidence>
<keyword evidence="2 7" id="KW-0479">Metal-binding</keyword>
<feature type="binding site" evidence="7">
    <location>
        <position position="190"/>
    </location>
    <ligand>
        <name>Zn(2+)</name>
        <dbReference type="ChEBI" id="CHEBI:29105"/>
        <label>3</label>
    </ligand>
</feature>